<gene>
    <name evidence="2" type="ORF">SAMN05216282_11147</name>
</gene>
<organism evidence="2 3">
    <name type="scientific">Cryobacterium psychrotolerans</name>
    <dbReference type="NCBI Taxonomy" id="386301"/>
    <lineage>
        <taxon>Bacteria</taxon>
        <taxon>Bacillati</taxon>
        <taxon>Actinomycetota</taxon>
        <taxon>Actinomycetes</taxon>
        <taxon>Micrococcales</taxon>
        <taxon>Microbacteriaceae</taxon>
        <taxon>Cryobacterium</taxon>
    </lineage>
</organism>
<proteinExistence type="predicted"/>
<dbReference type="EMBL" id="FNFU01000011">
    <property type="protein sequence ID" value="SDK71700.1"/>
    <property type="molecule type" value="Genomic_DNA"/>
</dbReference>
<protein>
    <submittedName>
        <fullName evidence="2">DNA binding domain-containing protein, excisionase family</fullName>
    </submittedName>
</protein>
<feature type="domain" description="Helix-turn-helix" evidence="1">
    <location>
        <begin position="11"/>
        <end position="61"/>
    </location>
</feature>
<name>A0A1G9E6H9_9MICO</name>
<evidence type="ECO:0000313" key="2">
    <source>
        <dbReference type="EMBL" id="SDK71700.1"/>
    </source>
</evidence>
<keyword evidence="3" id="KW-1185">Reference proteome</keyword>
<dbReference type="RefSeq" id="WP_092323778.1">
    <property type="nucleotide sequence ID" value="NZ_FNFU01000011.1"/>
</dbReference>
<evidence type="ECO:0000259" key="1">
    <source>
        <dbReference type="Pfam" id="PF12728"/>
    </source>
</evidence>
<sequence>MSKTNPTPVRWFNTAEAAAYLGMSERQVIRARQSRKLGCTRLGGNLARHTQEQLDAYIDACTVAPTTDAK</sequence>
<evidence type="ECO:0000313" key="3">
    <source>
        <dbReference type="Proteomes" id="UP000198701"/>
    </source>
</evidence>
<dbReference type="InterPro" id="IPR041657">
    <property type="entry name" value="HTH_17"/>
</dbReference>
<dbReference type="AlphaFoldDB" id="A0A1G9E6H9"/>
<accession>A0A1G9E6H9</accession>
<dbReference type="Pfam" id="PF12728">
    <property type="entry name" value="HTH_17"/>
    <property type="match status" value="1"/>
</dbReference>
<reference evidence="2 3" key="1">
    <citation type="submission" date="2016-10" db="EMBL/GenBank/DDBJ databases">
        <authorList>
            <person name="de Groot N.N."/>
        </authorList>
    </citation>
    <scope>NUCLEOTIDE SEQUENCE [LARGE SCALE GENOMIC DNA]</scope>
    <source>
        <strain evidence="2 3">CGMCC 1.5382</strain>
    </source>
</reference>
<dbReference type="Proteomes" id="UP000198701">
    <property type="component" value="Unassembled WGS sequence"/>
</dbReference>